<feature type="region of interest" description="Disordered" evidence="12">
    <location>
        <begin position="270"/>
        <end position="303"/>
    </location>
</feature>
<keyword evidence="3 11" id="KW-0813">Transport</keyword>
<feature type="transmembrane region" description="Helical" evidence="11">
    <location>
        <begin position="184"/>
        <end position="206"/>
    </location>
</feature>
<feature type="transmembrane region" description="Helical" evidence="11">
    <location>
        <begin position="67"/>
        <end position="84"/>
    </location>
</feature>
<reference evidence="13 14" key="1">
    <citation type="submission" date="2023-10" db="EMBL/GenBank/DDBJ databases">
        <title>Chromosome-scale genome assembly provides insights into flower coloration mechanisms of Canna indica.</title>
        <authorList>
            <person name="Li C."/>
        </authorList>
    </citation>
    <scope>NUCLEOTIDE SEQUENCE [LARGE SCALE GENOMIC DNA]</scope>
    <source>
        <tissue evidence="13">Flower</tissue>
    </source>
</reference>
<evidence type="ECO:0000256" key="10">
    <source>
        <dbReference type="ARBA" id="ARBA00037238"/>
    </source>
</evidence>
<evidence type="ECO:0000256" key="7">
    <source>
        <dbReference type="ARBA" id="ARBA00022737"/>
    </source>
</evidence>
<name>A0AAQ3KEV3_9LILI</name>
<keyword evidence="7" id="KW-0677">Repeat</keyword>
<keyword evidence="9 11" id="KW-0472">Membrane</keyword>
<feature type="transmembrane region" description="Helical" evidence="11">
    <location>
        <begin position="90"/>
        <end position="113"/>
    </location>
</feature>
<keyword evidence="5 11" id="KW-0762">Sugar transport</keyword>
<comment type="function">
    <text evidence="10">Mediates both low-affinity uptake and efflux of sugar across the plasma membrane.</text>
</comment>
<evidence type="ECO:0000256" key="9">
    <source>
        <dbReference type="ARBA" id="ARBA00023136"/>
    </source>
</evidence>
<feature type="transmembrane region" description="Helical" evidence="11">
    <location>
        <begin position="151"/>
        <end position="177"/>
    </location>
</feature>
<dbReference type="Gene3D" id="1.20.1280.290">
    <property type="match status" value="2"/>
</dbReference>
<comment type="caution">
    <text evidence="11">Lacks conserved residue(s) required for the propagation of feature annotation.</text>
</comment>
<keyword evidence="4" id="KW-1003">Cell membrane</keyword>
<evidence type="ECO:0000256" key="5">
    <source>
        <dbReference type="ARBA" id="ARBA00022597"/>
    </source>
</evidence>
<keyword evidence="8 11" id="KW-1133">Transmembrane helix</keyword>
<organism evidence="13 14">
    <name type="scientific">Canna indica</name>
    <name type="common">Indian-shot</name>
    <dbReference type="NCBI Taxonomy" id="4628"/>
    <lineage>
        <taxon>Eukaryota</taxon>
        <taxon>Viridiplantae</taxon>
        <taxon>Streptophyta</taxon>
        <taxon>Embryophyta</taxon>
        <taxon>Tracheophyta</taxon>
        <taxon>Spermatophyta</taxon>
        <taxon>Magnoliopsida</taxon>
        <taxon>Liliopsida</taxon>
        <taxon>Zingiberales</taxon>
        <taxon>Cannaceae</taxon>
        <taxon>Canna</taxon>
    </lineage>
</organism>
<dbReference type="FunFam" id="1.20.1280.290:FF:000001">
    <property type="entry name" value="Bidirectional sugar transporter SWEET"/>
    <property type="match status" value="1"/>
</dbReference>
<evidence type="ECO:0000256" key="4">
    <source>
        <dbReference type="ARBA" id="ARBA00022475"/>
    </source>
</evidence>
<proteinExistence type="inferred from homology"/>
<dbReference type="EMBL" id="CP136893">
    <property type="protein sequence ID" value="WOL04391.1"/>
    <property type="molecule type" value="Genomic_DNA"/>
</dbReference>
<dbReference type="Proteomes" id="UP001327560">
    <property type="component" value="Chromosome 4"/>
</dbReference>
<dbReference type="PANTHER" id="PTHR10791">
    <property type="entry name" value="RAG1-ACTIVATING PROTEIN 1"/>
    <property type="match status" value="1"/>
</dbReference>
<dbReference type="GO" id="GO:0051119">
    <property type="term" value="F:sugar transmembrane transporter activity"/>
    <property type="evidence" value="ECO:0007669"/>
    <property type="project" value="InterPro"/>
</dbReference>
<evidence type="ECO:0000256" key="6">
    <source>
        <dbReference type="ARBA" id="ARBA00022692"/>
    </source>
</evidence>
<comment type="subcellular location">
    <subcellularLocation>
        <location evidence="1">Cell membrane</location>
        <topology evidence="1">Multi-pass membrane protein</topology>
    </subcellularLocation>
</comment>
<feature type="transmembrane region" description="Helical" evidence="11">
    <location>
        <begin position="212"/>
        <end position="233"/>
    </location>
</feature>
<evidence type="ECO:0000313" key="14">
    <source>
        <dbReference type="Proteomes" id="UP001327560"/>
    </source>
</evidence>
<protein>
    <recommendedName>
        <fullName evidence="11">Bidirectional sugar transporter SWEET</fullName>
    </recommendedName>
</protein>
<evidence type="ECO:0000256" key="3">
    <source>
        <dbReference type="ARBA" id="ARBA00022448"/>
    </source>
</evidence>
<comment type="similarity">
    <text evidence="2 11">Belongs to the SWEET sugar transporter family.</text>
</comment>
<keyword evidence="6 11" id="KW-0812">Transmembrane</keyword>
<evidence type="ECO:0000313" key="13">
    <source>
        <dbReference type="EMBL" id="WOL04391.1"/>
    </source>
</evidence>
<sequence>MALVILEERRSPLSLASPLVLFFNYSSLRERHDRLVLRPPFVFCLRHSRPTFYRVYRMRSTEGFQSVPYMVALFSSMLWIYYAFVKTGAILLITINSIGCFIETIYIFIYLIFAPKTAKVSTLQLFFFLNVVLFCFIVLLTQLLADGLNRVRVLGWICVGFSISVFAAPLSIIRLVIRSRSVEYMPFSLSFFLTLSAVAWFAYGLFSKDLYVLLPNILGFAFGVAQMLLYVIISTRKNSCVKPAIPEHVTTIAPAPDLELNDVEIGIPEENGYLEDKANKEAPGDNNERAEAGDPQEMENISV</sequence>
<dbReference type="InterPro" id="IPR047664">
    <property type="entry name" value="SWEET"/>
</dbReference>
<dbReference type="PANTHER" id="PTHR10791:SF37">
    <property type="entry name" value="OS09G0508250 PROTEIN"/>
    <property type="match status" value="1"/>
</dbReference>
<comment type="function">
    <text evidence="11">Mediates both low-affinity uptake and efflux of sugar across the membrane.</text>
</comment>
<dbReference type="GO" id="GO:0005886">
    <property type="term" value="C:plasma membrane"/>
    <property type="evidence" value="ECO:0007669"/>
    <property type="project" value="UniProtKB-SubCell"/>
</dbReference>
<evidence type="ECO:0000256" key="1">
    <source>
        <dbReference type="ARBA" id="ARBA00004651"/>
    </source>
</evidence>
<dbReference type="InterPro" id="IPR004316">
    <property type="entry name" value="SWEET_rpt"/>
</dbReference>
<feature type="compositionally biased region" description="Basic and acidic residues" evidence="12">
    <location>
        <begin position="274"/>
        <end position="292"/>
    </location>
</feature>
<evidence type="ECO:0000256" key="12">
    <source>
        <dbReference type="SAM" id="MobiDB-lite"/>
    </source>
</evidence>
<keyword evidence="14" id="KW-1185">Reference proteome</keyword>
<dbReference type="AlphaFoldDB" id="A0AAQ3KEV3"/>
<evidence type="ECO:0000256" key="8">
    <source>
        <dbReference type="ARBA" id="ARBA00022989"/>
    </source>
</evidence>
<dbReference type="Pfam" id="PF03083">
    <property type="entry name" value="MtN3_slv"/>
    <property type="match status" value="2"/>
</dbReference>
<accession>A0AAQ3KEV3</accession>
<evidence type="ECO:0000256" key="11">
    <source>
        <dbReference type="RuleBase" id="RU910715"/>
    </source>
</evidence>
<feature type="transmembrane region" description="Helical" evidence="11">
    <location>
        <begin position="125"/>
        <end position="145"/>
    </location>
</feature>
<gene>
    <name evidence="13" type="ORF">Cni_G13112</name>
</gene>
<evidence type="ECO:0000256" key="2">
    <source>
        <dbReference type="ARBA" id="ARBA00007809"/>
    </source>
</evidence>
<dbReference type="FunFam" id="1.20.1280.290:FF:000003">
    <property type="entry name" value="Bidirectional sugar transporter SWEET"/>
    <property type="match status" value="1"/>
</dbReference>